<dbReference type="Proteomes" id="UP000231259">
    <property type="component" value="Unassembled WGS sequence"/>
</dbReference>
<keyword evidence="2" id="KW-1185">Reference proteome</keyword>
<sequence>MNDRRQVANAGLRSAIIVDDGYDVIPLVDELRDEEGWDNFFDDVQVGDEDRIIAFYPDFDIGDRDRLKQEQGFVTALWENRNAVNDLLGDLFANYEQKAADNAPFLRSAEAALSALGIPFTTHGRDFVAAAASADLILIDLFLGIQQGARDREVTVERLKEVIDMRNGPLPSIVLMSQIPTIDDLAKEFRNDVQLHASAFRYVRKNDLSVPGRVRGLILTLAAHRSDSLALATFVDTWEQKAIEAVGKAAASLRKIDIDDLQHIRTMLLRFEGVNTSSYMLDVFDRVLQYQIEAHDEVLEAAVPLDEMADDPPPLMISNDRDTFSILEQTLFVNPSRRAHATGAVWPVTFGDIIGPRLGAPDKPRGFFGGRRDLVFFVASPECDLIRTDGLKTVLLVAGTLEEVDMAKPVLGVSGNTTPILNYAGVGRFQITWDFGDLRTIGLSRAKGLLRPGGDATILGRLRDVTALGLRQQLLGNVGRVGEMAPLPRSFAFDAEVHFPQADGTVARLALPDGVQIRGNMLVPRKARSANLVLDSNCENELTRAILDLDIATVHQSSRARISKLKEQSQLRKLFRSGLQWTTLPLQGAREAELLKDGEPLPDEDDKKPKTEKIGKIVFEPDIVGQLGADLRKAGLIFRINVEEVPA</sequence>
<proteinExistence type="predicted"/>
<name>A0A2G8R9Y3_9RHOB</name>
<evidence type="ECO:0000313" key="2">
    <source>
        <dbReference type="Proteomes" id="UP000231259"/>
    </source>
</evidence>
<dbReference type="RefSeq" id="WP_099912470.1">
    <property type="nucleotide sequence ID" value="NZ_AWWI01000122.1"/>
</dbReference>
<dbReference type="EMBL" id="AWWI01000122">
    <property type="protein sequence ID" value="PIL18376.1"/>
    <property type="molecule type" value="Genomic_DNA"/>
</dbReference>
<gene>
    <name evidence="1" type="ORF">P775_19840</name>
</gene>
<dbReference type="AlphaFoldDB" id="A0A2G8R9Y3"/>
<reference evidence="1 2" key="1">
    <citation type="submission" date="2013-09" db="EMBL/GenBank/DDBJ databases">
        <title>Genome sequencing of Phaeobacter antarcticus sp. nov. SM1211.</title>
        <authorList>
            <person name="Zhang X.-Y."/>
            <person name="Liu C."/>
            <person name="Chen X.-L."/>
            <person name="Xie B.-B."/>
            <person name="Qin Q.-L."/>
            <person name="Rong J.-C."/>
            <person name="Zhang Y.-Z."/>
        </authorList>
    </citation>
    <scope>NUCLEOTIDE SEQUENCE [LARGE SCALE GENOMIC DNA]</scope>
    <source>
        <strain evidence="1 2">SM1211</strain>
    </source>
</reference>
<evidence type="ECO:0000313" key="1">
    <source>
        <dbReference type="EMBL" id="PIL18376.1"/>
    </source>
</evidence>
<protein>
    <submittedName>
        <fullName evidence="1">Uncharacterized protein</fullName>
    </submittedName>
</protein>
<dbReference type="OrthoDB" id="7431405at2"/>
<organism evidence="1 2">
    <name type="scientific">Puniceibacterium antarcticum</name>
    <dbReference type="NCBI Taxonomy" id="1206336"/>
    <lineage>
        <taxon>Bacteria</taxon>
        <taxon>Pseudomonadati</taxon>
        <taxon>Pseudomonadota</taxon>
        <taxon>Alphaproteobacteria</taxon>
        <taxon>Rhodobacterales</taxon>
        <taxon>Paracoccaceae</taxon>
        <taxon>Puniceibacterium</taxon>
    </lineage>
</organism>
<accession>A0A2G8R9Y3</accession>
<comment type="caution">
    <text evidence="1">The sequence shown here is derived from an EMBL/GenBank/DDBJ whole genome shotgun (WGS) entry which is preliminary data.</text>
</comment>